<evidence type="ECO:0000313" key="3">
    <source>
        <dbReference type="Proteomes" id="UP000774935"/>
    </source>
</evidence>
<proteinExistence type="predicted"/>
<dbReference type="InterPro" id="IPR029057">
    <property type="entry name" value="PRTase-like"/>
</dbReference>
<keyword evidence="2" id="KW-0328">Glycosyltransferase</keyword>
<dbReference type="PANTHER" id="PTHR11608:SF0">
    <property type="entry name" value="BIFUNCTIONAL PROTEIN PYRR"/>
    <property type="match status" value="1"/>
</dbReference>
<name>A0ABS6X7K4_9BACT</name>
<dbReference type="PANTHER" id="PTHR11608">
    <property type="entry name" value="BIFUNCTIONAL PROTEIN PYRR"/>
    <property type="match status" value="1"/>
</dbReference>
<dbReference type="EMBL" id="JAHWXQ010000001">
    <property type="protein sequence ID" value="MBW3363972.1"/>
    <property type="molecule type" value="Genomic_DNA"/>
</dbReference>
<sequence>MTHPHQHLILDQTQIKQKVKRMAYEIYEHNFEEQDLVLAGIHENGSLLADMLATQLRSISPINVQLLTIKLNKVSPLEVPVVLEPETITIAGKVVIIVDDVLNTGKTLAYTLTSFLPQNPKKVEIATLVNRHHTLYPVAATYTGLSLATTLREHVEVVLQDEVAAYLH</sequence>
<organism evidence="2 3">
    <name type="scientific">Pontibacter populi</name>
    <dbReference type="NCBI Taxonomy" id="890055"/>
    <lineage>
        <taxon>Bacteria</taxon>
        <taxon>Pseudomonadati</taxon>
        <taxon>Bacteroidota</taxon>
        <taxon>Cytophagia</taxon>
        <taxon>Cytophagales</taxon>
        <taxon>Hymenobacteraceae</taxon>
        <taxon>Pontibacter</taxon>
    </lineage>
</organism>
<dbReference type="InterPro" id="IPR050137">
    <property type="entry name" value="PyrR_bifunctional"/>
</dbReference>
<dbReference type="InterPro" id="IPR000836">
    <property type="entry name" value="PRTase_dom"/>
</dbReference>
<dbReference type="Pfam" id="PF00156">
    <property type="entry name" value="Pribosyltran"/>
    <property type="match status" value="1"/>
</dbReference>
<dbReference type="Gene3D" id="3.40.50.2020">
    <property type="match status" value="1"/>
</dbReference>
<reference evidence="2 3" key="1">
    <citation type="submission" date="2021-07" db="EMBL/GenBank/DDBJ databases">
        <authorList>
            <person name="Kim M.K."/>
        </authorList>
    </citation>
    <scope>NUCLEOTIDE SEQUENCE [LARGE SCALE GENOMIC DNA]</scope>
    <source>
        <strain evidence="2 3">HLY7-15</strain>
    </source>
</reference>
<gene>
    <name evidence="2" type="ORF">KYK27_02875</name>
</gene>
<dbReference type="GO" id="GO:0016757">
    <property type="term" value="F:glycosyltransferase activity"/>
    <property type="evidence" value="ECO:0007669"/>
    <property type="project" value="UniProtKB-KW"/>
</dbReference>
<keyword evidence="2" id="KW-0808">Transferase</keyword>
<accession>A0ABS6X7K4</accession>
<dbReference type="CDD" id="cd06223">
    <property type="entry name" value="PRTases_typeI"/>
    <property type="match status" value="1"/>
</dbReference>
<dbReference type="SUPFAM" id="SSF53271">
    <property type="entry name" value="PRTase-like"/>
    <property type="match status" value="1"/>
</dbReference>
<dbReference type="Proteomes" id="UP000774935">
    <property type="component" value="Unassembled WGS sequence"/>
</dbReference>
<keyword evidence="3" id="KW-1185">Reference proteome</keyword>
<evidence type="ECO:0000259" key="1">
    <source>
        <dbReference type="Pfam" id="PF00156"/>
    </source>
</evidence>
<evidence type="ECO:0000313" key="2">
    <source>
        <dbReference type="EMBL" id="MBW3363972.1"/>
    </source>
</evidence>
<feature type="domain" description="Phosphoribosyltransferase" evidence="1">
    <location>
        <begin position="9"/>
        <end position="145"/>
    </location>
</feature>
<comment type="caution">
    <text evidence="2">The sequence shown here is derived from an EMBL/GenBank/DDBJ whole genome shotgun (WGS) entry which is preliminary data.</text>
</comment>
<dbReference type="RefSeq" id="WP_199108543.1">
    <property type="nucleotide sequence ID" value="NZ_JAHWXQ010000001.1"/>
</dbReference>
<protein>
    <submittedName>
        <fullName evidence="2">Phosphoribosyltransferase</fullName>
    </submittedName>
</protein>